<dbReference type="Gene3D" id="3.40.50.1820">
    <property type="entry name" value="alpha/beta hydrolase"/>
    <property type="match status" value="2"/>
</dbReference>
<comment type="similarity">
    <text evidence="1">Belongs to the peptidase S33 family.</text>
</comment>
<dbReference type="EMBL" id="BAAARY010000006">
    <property type="protein sequence ID" value="GAA2520980.1"/>
    <property type="molecule type" value="Genomic_DNA"/>
</dbReference>
<dbReference type="Proteomes" id="UP001499978">
    <property type="component" value="Unassembled WGS sequence"/>
</dbReference>
<dbReference type="InterPro" id="IPR013595">
    <property type="entry name" value="Pept_S33_TAP-like_C"/>
</dbReference>
<dbReference type="PANTHER" id="PTHR43248:SF25">
    <property type="entry name" value="AB HYDROLASE-1 DOMAIN-CONTAINING PROTEIN-RELATED"/>
    <property type="match status" value="1"/>
</dbReference>
<evidence type="ECO:0000313" key="5">
    <source>
        <dbReference type="EMBL" id="GAA2520980.1"/>
    </source>
</evidence>
<sequence>MSPIARLGTMALAGVLGVGLVGVQSEQAAARAWAAGAGATLGRSVASDVTSPEEALRVDRVPTPVPAWATCHGGRLDCAKVTLPLDYNSPNGATVTIALARLRATAPAGKRSPSLFVNPGGPGGSGIALVARPTTFASAALRATFDIVGFDPRGVGASQAVRCHATNNDQAKTRAKSAFPFPVTKAQEQRHVAYSGLLAKNCSGAGRLLAGAMSTAQVARDLELLRRAVGDDKLNYLGFSYGSVLGQQYANLFPDRVRTMVIDGVVDARQWAGTNDRPMFDRIRSGEATARGLAELLKRCAAAGKERCPFAAAGAPASSFETITKRLTAEPLKVPTGKATSLTYRYNEHIALTTAALYDDPVLATTLAAEVWTATSPSASAAAKKKALAAIGKLAGSLGFGVARTAAAASYDNTEEAQLGVMCSDGRHAAKATAWPALAAAADKGARHFGRMWSWMDSPCATSVWKAKDEDAYRGPFDRVTAGPVLVVGNTWDPVTHPANAVAIATLLPNSRMLGSDSWGHTAYGTSRCVTRAIDHYLVTGATDTVPRPDALPPPGLVCMGDRQPYASPTLFDPPGGHRPALPAPLPLMAVRG</sequence>
<evidence type="ECO:0000256" key="1">
    <source>
        <dbReference type="ARBA" id="ARBA00010088"/>
    </source>
</evidence>
<reference evidence="6" key="1">
    <citation type="journal article" date="2019" name="Int. J. Syst. Evol. Microbiol.">
        <title>The Global Catalogue of Microorganisms (GCM) 10K type strain sequencing project: providing services to taxonomists for standard genome sequencing and annotation.</title>
        <authorList>
            <consortium name="The Broad Institute Genomics Platform"/>
            <consortium name="The Broad Institute Genome Sequencing Center for Infectious Disease"/>
            <person name="Wu L."/>
            <person name="Ma J."/>
        </authorList>
    </citation>
    <scope>NUCLEOTIDE SEQUENCE [LARGE SCALE GENOMIC DNA]</scope>
    <source>
        <strain evidence="6">JCM 3367</strain>
    </source>
</reference>
<dbReference type="InterPro" id="IPR000073">
    <property type="entry name" value="AB_hydrolase_1"/>
</dbReference>
<evidence type="ECO:0000259" key="4">
    <source>
        <dbReference type="Pfam" id="PF08386"/>
    </source>
</evidence>
<dbReference type="RefSeq" id="WP_344171229.1">
    <property type="nucleotide sequence ID" value="NZ_BAAARY010000006.1"/>
</dbReference>
<dbReference type="Pfam" id="PF08386">
    <property type="entry name" value="Abhydrolase_4"/>
    <property type="match status" value="1"/>
</dbReference>
<evidence type="ECO:0000313" key="6">
    <source>
        <dbReference type="Proteomes" id="UP001499978"/>
    </source>
</evidence>
<evidence type="ECO:0000256" key="2">
    <source>
        <dbReference type="ARBA" id="ARBA00022801"/>
    </source>
</evidence>
<comment type="caution">
    <text evidence="5">The sequence shown here is derived from an EMBL/GenBank/DDBJ whole genome shotgun (WGS) entry which is preliminary data.</text>
</comment>
<name>A0ABP6ART3_9ACTN</name>
<dbReference type="InterPro" id="IPR051601">
    <property type="entry name" value="Serine_prot/Carboxylest_S33"/>
</dbReference>
<dbReference type="PANTHER" id="PTHR43248">
    <property type="entry name" value="2-SUCCINYL-6-HYDROXY-2,4-CYCLOHEXADIENE-1-CARBOXYLATE SYNTHASE"/>
    <property type="match status" value="1"/>
</dbReference>
<organism evidence="5 6">
    <name type="scientific">Pilimelia columellifera subsp. columellifera</name>
    <dbReference type="NCBI Taxonomy" id="706583"/>
    <lineage>
        <taxon>Bacteria</taxon>
        <taxon>Bacillati</taxon>
        <taxon>Actinomycetota</taxon>
        <taxon>Actinomycetes</taxon>
        <taxon>Micromonosporales</taxon>
        <taxon>Micromonosporaceae</taxon>
        <taxon>Pilimelia</taxon>
    </lineage>
</organism>
<feature type="domain" description="Peptidase S33 tripeptidyl aminopeptidase-like C-terminal" evidence="4">
    <location>
        <begin position="448"/>
        <end position="544"/>
    </location>
</feature>
<gene>
    <name evidence="5" type="ORF">GCM10010201_18340</name>
</gene>
<accession>A0ABP6ART3</accession>
<dbReference type="SUPFAM" id="SSF53474">
    <property type="entry name" value="alpha/beta-Hydrolases"/>
    <property type="match status" value="1"/>
</dbReference>
<proteinExistence type="inferred from homology"/>
<keyword evidence="2 5" id="KW-0378">Hydrolase</keyword>
<dbReference type="Pfam" id="PF00561">
    <property type="entry name" value="Abhydrolase_1"/>
    <property type="match status" value="1"/>
</dbReference>
<protein>
    <submittedName>
        <fullName evidence="5">Alpha/beta hydrolase</fullName>
    </submittedName>
</protein>
<feature type="domain" description="AB hydrolase-1" evidence="3">
    <location>
        <begin position="113"/>
        <end position="265"/>
    </location>
</feature>
<dbReference type="GO" id="GO:0016787">
    <property type="term" value="F:hydrolase activity"/>
    <property type="evidence" value="ECO:0007669"/>
    <property type="project" value="UniProtKB-KW"/>
</dbReference>
<keyword evidence="6" id="KW-1185">Reference proteome</keyword>
<evidence type="ECO:0000259" key="3">
    <source>
        <dbReference type="Pfam" id="PF00561"/>
    </source>
</evidence>
<dbReference type="InterPro" id="IPR029058">
    <property type="entry name" value="AB_hydrolase_fold"/>
</dbReference>